<evidence type="ECO:0000313" key="1">
    <source>
        <dbReference type="EMBL" id="TNN77235.1"/>
    </source>
</evidence>
<name>A0A4Z2IHR7_9TELE</name>
<dbReference type="Proteomes" id="UP000314294">
    <property type="component" value="Unassembled WGS sequence"/>
</dbReference>
<evidence type="ECO:0000313" key="2">
    <source>
        <dbReference type="Proteomes" id="UP000314294"/>
    </source>
</evidence>
<dbReference type="EMBL" id="SRLO01000085">
    <property type="protein sequence ID" value="TNN77235.1"/>
    <property type="molecule type" value="Genomic_DNA"/>
</dbReference>
<keyword evidence="2" id="KW-1185">Reference proteome</keyword>
<protein>
    <submittedName>
        <fullName evidence="1">Uncharacterized protein</fullName>
    </submittedName>
</protein>
<sequence>MLSAVRKAETRWVMDPASPQWGRNWKVFSPRSLRRKDIQRITFSCVYVLALLRMQQQQQQNYNGHSMNYTWPNRTYAAWQECDSNRFDRFCFPYSVHVQRVHGEVVGVHAEVVEDFLERERLAALLQHHAVGLRLVRGLDELQQVLLVHAGGGVDVRVHLRRESRADDSRGQ</sequence>
<reference evidence="1 2" key="1">
    <citation type="submission" date="2019-03" db="EMBL/GenBank/DDBJ databases">
        <title>First draft genome of Liparis tanakae, snailfish: a comprehensive survey of snailfish specific genes.</title>
        <authorList>
            <person name="Kim W."/>
            <person name="Song I."/>
            <person name="Jeong J.-H."/>
            <person name="Kim D."/>
            <person name="Kim S."/>
            <person name="Ryu S."/>
            <person name="Song J.Y."/>
            <person name="Lee S.K."/>
        </authorList>
    </citation>
    <scope>NUCLEOTIDE SEQUENCE [LARGE SCALE GENOMIC DNA]</scope>
    <source>
        <tissue evidence="1">Muscle</tissue>
    </source>
</reference>
<comment type="caution">
    <text evidence="1">The sequence shown here is derived from an EMBL/GenBank/DDBJ whole genome shotgun (WGS) entry which is preliminary data.</text>
</comment>
<gene>
    <name evidence="1" type="ORF">EYF80_012542</name>
</gene>
<proteinExistence type="predicted"/>
<organism evidence="1 2">
    <name type="scientific">Liparis tanakae</name>
    <name type="common">Tanaka's snailfish</name>
    <dbReference type="NCBI Taxonomy" id="230148"/>
    <lineage>
        <taxon>Eukaryota</taxon>
        <taxon>Metazoa</taxon>
        <taxon>Chordata</taxon>
        <taxon>Craniata</taxon>
        <taxon>Vertebrata</taxon>
        <taxon>Euteleostomi</taxon>
        <taxon>Actinopterygii</taxon>
        <taxon>Neopterygii</taxon>
        <taxon>Teleostei</taxon>
        <taxon>Neoteleostei</taxon>
        <taxon>Acanthomorphata</taxon>
        <taxon>Eupercaria</taxon>
        <taxon>Perciformes</taxon>
        <taxon>Cottioidei</taxon>
        <taxon>Cottales</taxon>
        <taxon>Liparidae</taxon>
        <taxon>Liparis</taxon>
    </lineage>
</organism>
<dbReference type="AlphaFoldDB" id="A0A4Z2IHR7"/>
<accession>A0A4Z2IHR7</accession>